<dbReference type="PROSITE" id="PS51005">
    <property type="entry name" value="NAC"/>
    <property type="match status" value="1"/>
</dbReference>
<dbReference type="Gene3D" id="2.170.150.80">
    <property type="entry name" value="NAC domain"/>
    <property type="match status" value="1"/>
</dbReference>
<dbReference type="GO" id="GO:0003677">
    <property type="term" value="F:DNA binding"/>
    <property type="evidence" value="ECO:0007669"/>
    <property type="project" value="UniProtKB-KW"/>
</dbReference>
<evidence type="ECO:0000313" key="6">
    <source>
        <dbReference type="EMBL" id="OVA07916.1"/>
    </source>
</evidence>
<sequence>MSSSSMLSSSSSSVVQYSDIQKHGGNKEFSCPSGFKFSPNDRQLVTHYLKNKIMDVSEPANLIKEFEFQNINPDQIPMDKVRYGKKNEVFYFTSKEWRGSKTSDGHWEATGEDEKILDGDEVVGFKKVFIFLWRKELIETKSQWVMQEYRINPSICSGSVNGDDDKDMIAKVVYHEFLF</sequence>
<evidence type="ECO:0000256" key="1">
    <source>
        <dbReference type="ARBA" id="ARBA00023015"/>
    </source>
</evidence>
<dbReference type="Proteomes" id="UP000195402">
    <property type="component" value="Unassembled WGS sequence"/>
</dbReference>
<evidence type="ECO:0000256" key="4">
    <source>
        <dbReference type="ARBA" id="ARBA00023242"/>
    </source>
</evidence>
<evidence type="ECO:0000259" key="5">
    <source>
        <dbReference type="PROSITE" id="PS51005"/>
    </source>
</evidence>
<dbReference type="STRING" id="56857.A0A200QBQ1"/>
<gene>
    <name evidence="6" type="ORF">BVC80_8739g16</name>
</gene>
<feature type="domain" description="NAC" evidence="5">
    <location>
        <begin position="31"/>
        <end position="175"/>
    </location>
</feature>
<dbReference type="InParanoid" id="A0A200QBQ1"/>
<name>A0A200QBQ1_MACCD</name>
<dbReference type="SUPFAM" id="SSF101941">
    <property type="entry name" value="NAC domain"/>
    <property type="match status" value="1"/>
</dbReference>
<evidence type="ECO:0000256" key="2">
    <source>
        <dbReference type="ARBA" id="ARBA00023125"/>
    </source>
</evidence>
<comment type="caution">
    <text evidence="6">The sequence shown here is derived from an EMBL/GenBank/DDBJ whole genome shotgun (WGS) entry which is preliminary data.</text>
</comment>
<dbReference type="EMBL" id="MVGT01002399">
    <property type="protein sequence ID" value="OVA07916.1"/>
    <property type="molecule type" value="Genomic_DNA"/>
</dbReference>
<keyword evidence="2" id="KW-0238">DNA-binding</keyword>
<dbReference type="InterPro" id="IPR036093">
    <property type="entry name" value="NAC_dom_sf"/>
</dbReference>
<dbReference type="InterPro" id="IPR003441">
    <property type="entry name" value="NAC-dom"/>
</dbReference>
<reference evidence="6 7" key="1">
    <citation type="journal article" date="2017" name="Mol. Plant">
        <title>The Genome of Medicinal Plant Macleaya cordata Provides New Insights into Benzylisoquinoline Alkaloids Metabolism.</title>
        <authorList>
            <person name="Liu X."/>
            <person name="Liu Y."/>
            <person name="Huang P."/>
            <person name="Ma Y."/>
            <person name="Qing Z."/>
            <person name="Tang Q."/>
            <person name="Cao H."/>
            <person name="Cheng P."/>
            <person name="Zheng Y."/>
            <person name="Yuan Z."/>
            <person name="Zhou Y."/>
            <person name="Liu J."/>
            <person name="Tang Z."/>
            <person name="Zhuo Y."/>
            <person name="Zhang Y."/>
            <person name="Yu L."/>
            <person name="Huang J."/>
            <person name="Yang P."/>
            <person name="Peng Q."/>
            <person name="Zhang J."/>
            <person name="Jiang W."/>
            <person name="Zhang Z."/>
            <person name="Lin K."/>
            <person name="Ro D.K."/>
            <person name="Chen X."/>
            <person name="Xiong X."/>
            <person name="Shang Y."/>
            <person name="Huang S."/>
            <person name="Zeng J."/>
        </authorList>
    </citation>
    <scope>NUCLEOTIDE SEQUENCE [LARGE SCALE GENOMIC DNA]</scope>
    <source>
        <strain evidence="7">cv. BLH2017</strain>
        <tissue evidence="6">Root</tissue>
    </source>
</reference>
<dbReference type="OMA" id="FIMHEFR"/>
<dbReference type="PANTHER" id="PTHR31719:SF179">
    <property type="entry name" value="OS08G0148400 PROTEIN"/>
    <property type="match status" value="1"/>
</dbReference>
<proteinExistence type="predicted"/>
<evidence type="ECO:0000256" key="3">
    <source>
        <dbReference type="ARBA" id="ARBA00023163"/>
    </source>
</evidence>
<accession>A0A200QBQ1</accession>
<keyword evidence="7" id="KW-1185">Reference proteome</keyword>
<dbReference type="GO" id="GO:0006355">
    <property type="term" value="P:regulation of DNA-templated transcription"/>
    <property type="evidence" value="ECO:0007669"/>
    <property type="project" value="InterPro"/>
</dbReference>
<organism evidence="6 7">
    <name type="scientific">Macleaya cordata</name>
    <name type="common">Five-seeded plume-poppy</name>
    <name type="synonym">Bocconia cordata</name>
    <dbReference type="NCBI Taxonomy" id="56857"/>
    <lineage>
        <taxon>Eukaryota</taxon>
        <taxon>Viridiplantae</taxon>
        <taxon>Streptophyta</taxon>
        <taxon>Embryophyta</taxon>
        <taxon>Tracheophyta</taxon>
        <taxon>Spermatophyta</taxon>
        <taxon>Magnoliopsida</taxon>
        <taxon>Ranunculales</taxon>
        <taxon>Papaveraceae</taxon>
        <taxon>Papaveroideae</taxon>
        <taxon>Macleaya</taxon>
    </lineage>
</organism>
<evidence type="ECO:0000313" key="7">
    <source>
        <dbReference type="Proteomes" id="UP000195402"/>
    </source>
</evidence>
<dbReference type="AlphaFoldDB" id="A0A200QBQ1"/>
<keyword evidence="3" id="KW-0804">Transcription</keyword>
<keyword evidence="4" id="KW-0539">Nucleus</keyword>
<dbReference type="Pfam" id="PF02365">
    <property type="entry name" value="NAM"/>
    <property type="match status" value="1"/>
</dbReference>
<dbReference type="PANTHER" id="PTHR31719">
    <property type="entry name" value="NAC TRANSCRIPTION FACTOR 56"/>
    <property type="match status" value="1"/>
</dbReference>
<dbReference type="OrthoDB" id="1592334at2759"/>
<keyword evidence="1" id="KW-0805">Transcription regulation</keyword>
<protein>
    <submittedName>
        <fullName evidence="6">NAC domain</fullName>
    </submittedName>
</protein>